<evidence type="ECO:0000259" key="2">
    <source>
        <dbReference type="Pfam" id="PF01571"/>
    </source>
</evidence>
<dbReference type="AlphaFoldDB" id="A0A517QGJ6"/>
<evidence type="ECO:0000259" key="3">
    <source>
        <dbReference type="Pfam" id="PF08669"/>
    </source>
</evidence>
<dbReference type="PIRSF" id="PIRSF006487">
    <property type="entry name" value="GcvT"/>
    <property type="match status" value="1"/>
</dbReference>
<dbReference type="NCBIfam" id="TIGR03317">
    <property type="entry name" value="ygfZ_signature"/>
    <property type="match status" value="1"/>
</dbReference>
<sequence length="382" mass="42447">MTQRSLMLPWKNEGAAPYSQHIRENQMPLNHFQLVQEAAGAHFPDKDHEYPYPSHYGDPRQEYQAAHQSAVLFDVSDREQIEVTGADRHKFLHNFCTNDINSLAVDRGCEAFVTNVQSRILGHVNVFNQGESLWLDTDPKQSAPIYKHLDRYIILEAVELAVRSPEFGCLYLSGPQAGDIISKAGLETLEVNQQQRVSDSEAQLTVRRVDWFGQPGYLCCLLHEKIVDTWQQLIDAGATPAGQEVLEALRIEACYPLCGVDLTDDNLAQEAGRDSQTISFKKGCYLGQEPIARIDALGHVNQQLRIIALDHDWVPHTGSKVMSAVKDEMKEVGKITSAARSYGKHPIVALAVVRREANAPGTTVEVVSDNHAGDGTVLQSLE</sequence>
<proteinExistence type="predicted"/>
<evidence type="ECO:0000313" key="4">
    <source>
        <dbReference type="EMBL" id="QDT30752.1"/>
    </source>
</evidence>
<dbReference type="InterPro" id="IPR027266">
    <property type="entry name" value="TrmE/GcvT-like"/>
</dbReference>
<dbReference type="InterPro" id="IPR029043">
    <property type="entry name" value="GcvT/YgfZ_C"/>
</dbReference>
<dbReference type="EMBL" id="CP037421">
    <property type="protein sequence ID" value="QDT30752.1"/>
    <property type="molecule type" value="Genomic_DNA"/>
</dbReference>
<feature type="domain" description="GCVT N-terminal" evidence="2">
    <location>
        <begin position="36"/>
        <end position="272"/>
    </location>
</feature>
<keyword evidence="4" id="KW-0808">Transferase</keyword>
<dbReference type="SUPFAM" id="SSF103025">
    <property type="entry name" value="Folate-binding domain"/>
    <property type="match status" value="1"/>
</dbReference>
<organism evidence="4 5">
    <name type="scientific">Gimesia panareensis</name>
    <dbReference type="NCBI Taxonomy" id="2527978"/>
    <lineage>
        <taxon>Bacteria</taxon>
        <taxon>Pseudomonadati</taxon>
        <taxon>Planctomycetota</taxon>
        <taxon>Planctomycetia</taxon>
        <taxon>Planctomycetales</taxon>
        <taxon>Planctomycetaceae</taxon>
        <taxon>Gimesia</taxon>
    </lineage>
</organism>
<gene>
    <name evidence="4" type="primary">gcvT_3</name>
    <name evidence="4" type="ORF">Enr10x_61200</name>
</gene>
<dbReference type="Pfam" id="PF01571">
    <property type="entry name" value="GCV_T"/>
    <property type="match status" value="1"/>
</dbReference>
<evidence type="ECO:0000256" key="1">
    <source>
        <dbReference type="ARBA" id="ARBA00022946"/>
    </source>
</evidence>
<dbReference type="PANTHER" id="PTHR43757">
    <property type="entry name" value="AMINOMETHYLTRANSFERASE"/>
    <property type="match status" value="1"/>
</dbReference>
<reference evidence="4 5" key="1">
    <citation type="submission" date="2019-03" db="EMBL/GenBank/DDBJ databases">
        <title>Deep-cultivation of Planctomycetes and their phenomic and genomic characterization uncovers novel biology.</title>
        <authorList>
            <person name="Wiegand S."/>
            <person name="Jogler M."/>
            <person name="Boedeker C."/>
            <person name="Pinto D."/>
            <person name="Vollmers J."/>
            <person name="Rivas-Marin E."/>
            <person name="Kohn T."/>
            <person name="Peeters S.H."/>
            <person name="Heuer A."/>
            <person name="Rast P."/>
            <person name="Oberbeckmann S."/>
            <person name="Bunk B."/>
            <person name="Jeske O."/>
            <person name="Meyerdierks A."/>
            <person name="Storesund J.E."/>
            <person name="Kallscheuer N."/>
            <person name="Luecker S."/>
            <person name="Lage O.M."/>
            <person name="Pohl T."/>
            <person name="Merkel B.J."/>
            <person name="Hornburger P."/>
            <person name="Mueller R.-W."/>
            <person name="Bruemmer F."/>
            <person name="Labrenz M."/>
            <person name="Spormann A.M."/>
            <person name="Op den Camp H."/>
            <person name="Overmann J."/>
            <person name="Amann R."/>
            <person name="Jetten M.S.M."/>
            <person name="Mascher T."/>
            <person name="Medema M.H."/>
            <person name="Devos D.P."/>
            <person name="Kaster A.-K."/>
            <person name="Ovreas L."/>
            <person name="Rohde M."/>
            <person name="Galperin M.Y."/>
            <person name="Jogler C."/>
        </authorList>
    </citation>
    <scope>NUCLEOTIDE SEQUENCE [LARGE SCALE GENOMIC DNA]</scope>
    <source>
        <strain evidence="4 5">Enr10</strain>
    </source>
</reference>
<dbReference type="Gene3D" id="3.30.1360.120">
    <property type="entry name" value="Probable tRNA modification gtpase trme, domain 1"/>
    <property type="match status" value="1"/>
</dbReference>
<dbReference type="PANTHER" id="PTHR43757:SF2">
    <property type="entry name" value="AMINOMETHYLTRANSFERASE, MITOCHONDRIAL"/>
    <property type="match status" value="1"/>
</dbReference>
<dbReference type="GO" id="GO:0008168">
    <property type="term" value="F:methyltransferase activity"/>
    <property type="evidence" value="ECO:0007669"/>
    <property type="project" value="UniProtKB-KW"/>
</dbReference>
<dbReference type="SUPFAM" id="SSF101790">
    <property type="entry name" value="Aminomethyltransferase beta-barrel domain"/>
    <property type="match status" value="1"/>
</dbReference>
<keyword evidence="5" id="KW-1185">Reference proteome</keyword>
<feature type="domain" description="Aminomethyltransferase C-terminal" evidence="3">
    <location>
        <begin position="307"/>
        <end position="370"/>
    </location>
</feature>
<dbReference type="GO" id="GO:0004047">
    <property type="term" value="F:aminomethyltransferase activity"/>
    <property type="evidence" value="ECO:0007669"/>
    <property type="project" value="UniProtKB-EC"/>
</dbReference>
<keyword evidence="1" id="KW-0809">Transit peptide</keyword>
<dbReference type="EC" id="2.1.2.10" evidence="4"/>
<dbReference type="Pfam" id="PF08669">
    <property type="entry name" value="GCV_T_C"/>
    <property type="match status" value="1"/>
</dbReference>
<dbReference type="Proteomes" id="UP000315647">
    <property type="component" value="Chromosome"/>
</dbReference>
<accession>A0A517QGJ6</accession>
<protein>
    <submittedName>
        <fullName evidence="4">Aminomethyltransferase</fullName>
        <ecNumber evidence="4">2.1.2.10</ecNumber>
    </submittedName>
</protein>
<dbReference type="InterPro" id="IPR017703">
    <property type="entry name" value="YgfZ/GCV_T_CS"/>
</dbReference>
<dbReference type="InterPro" id="IPR013977">
    <property type="entry name" value="GcvT_C"/>
</dbReference>
<name>A0A517QGJ6_9PLAN</name>
<dbReference type="GO" id="GO:0032259">
    <property type="term" value="P:methylation"/>
    <property type="evidence" value="ECO:0007669"/>
    <property type="project" value="UniProtKB-KW"/>
</dbReference>
<dbReference type="InterPro" id="IPR028896">
    <property type="entry name" value="GcvT/YgfZ/DmdA"/>
</dbReference>
<keyword evidence="4" id="KW-0489">Methyltransferase</keyword>
<evidence type="ECO:0000313" key="5">
    <source>
        <dbReference type="Proteomes" id="UP000315647"/>
    </source>
</evidence>
<dbReference type="InterPro" id="IPR006222">
    <property type="entry name" value="GCVT_N"/>
</dbReference>